<comment type="caution">
    <text evidence="7">The sequence shown here is derived from an EMBL/GenBank/DDBJ whole genome shotgun (WGS) entry which is preliminary data.</text>
</comment>
<keyword evidence="5" id="KW-0539">Nucleus</keyword>
<evidence type="ECO:0000256" key="3">
    <source>
        <dbReference type="ARBA" id="ARBA00022771"/>
    </source>
</evidence>
<evidence type="ECO:0000256" key="6">
    <source>
        <dbReference type="SAM" id="MobiDB-lite"/>
    </source>
</evidence>
<keyword evidence="3" id="KW-0863">Zinc-finger</keyword>
<evidence type="ECO:0000256" key="1">
    <source>
        <dbReference type="ARBA" id="ARBA00004123"/>
    </source>
</evidence>
<dbReference type="EMBL" id="AJIL01000010">
    <property type="protein sequence ID" value="KNF04800.1"/>
    <property type="molecule type" value="Genomic_DNA"/>
</dbReference>
<keyword evidence="2" id="KW-0479">Metal-binding</keyword>
<keyword evidence="8" id="KW-1185">Reference proteome</keyword>
<protein>
    <submittedName>
        <fullName evidence="7">Uncharacterized protein</fullName>
    </submittedName>
</protein>
<proteinExistence type="predicted"/>
<organism evidence="7 8">
    <name type="scientific">Puccinia striiformis f. sp. tritici PST-78</name>
    <dbReference type="NCBI Taxonomy" id="1165861"/>
    <lineage>
        <taxon>Eukaryota</taxon>
        <taxon>Fungi</taxon>
        <taxon>Dikarya</taxon>
        <taxon>Basidiomycota</taxon>
        <taxon>Pucciniomycotina</taxon>
        <taxon>Pucciniomycetes</taxon>
        <taxon>Pucciniales</taxon>
        <taxon>Pucciniaceae</taxon>
        <taxon>Puccinia</taxon>
    </lineage>
</organism>
<dbReference type="GO" id="GO:0005634">
    <property type="term" value="C:nucleus"/>
    <property type="evidence" value="ECO:0007669"/>
    <property type="project" value="UniProtKB-SubCell"/>
</dbReference>
<dbReference type="PANTHER" id="PTHR46481">
    <property type="entry name" value="ZINC FINGER BED DOMAIN-CONTAINING PROTEIN 4"/>
    <property type="match status" value="1"/>
</dbReference>
<dbReference type="Proteomes" id="UP000054564">
    <property type="component" value="Unassembled WGS sequence"/>
</dbReference>
<dbReference type="InterPro" id="IPR012337">
    <property type="entry name" value="RNaseH-like_sf"/>
</dbReference>
<evidence type="ECO:0000313" key="8">
    <source>
        <dbReference type="Proteomes" id="UP000054564"/>
    </source>
</evidence>
<gene>
    <name evidence="7" type="ORF">PSTG_01856</name>
</gene>
<dbReference type="InterPro" id="IPR052035">
    <property type="entry name" value="ZnF_BED_domain_contain"/>
</dbReference>
<feature type="region of interest" description="Disordered" evidence="6">
    <location>
        <begin position="46"/>
        <end position="65"/>
    </location>
</feature>
<evidence type="ECO:0000256" key="2">
    <source>
        <dbReference type="ARBA" id="ARBA00022723"/>
    </source>
</evidence>
<feature type="region of interest" description="Disordered" evidence="6">
    <location>
        <begin position="81"/>
        <end position="100"/>
    </location>
</feature>
<feature type="compositionally biased region" description="Acidic residues" evidence="6">
    <location>
        <begin position="83"/>
        <end position="100"/>
    </location>
</feature>
<dbReference type="AlphaFoldDB" id="A0A0L0W0I1"/>
<dbReference type="GO" id="GO:0008270">
    <property type="term" value="F:zinc ion binding"/>
    <property type="evidence" value="ECO:0007669"/>
    <property type="project" value="UniProtKB-KW"/>
</dbReference>
<evidence type="ECO:0000256" key="4">
    <source>
        <dbReference type="ARBA" id="ARBA00022833"/>
    </source>
</evidence>
<comment type="subcellular location">
    <subcellularLocation>
        <location evidence="1">Nucleus</location>
    </subcellularLocation>
</comment>
<keyword evidence="4" id="KW-0862">Zinc</keyword>
<evidence type="ECO:0000256" key="5">
    <source>
        <dbReference type="ARBA" id="ARBA00023242"/>
    </source>
</evidence>
<name>A0A0L0W0I1_9BASI</name>
<sequence>MVRELKKQKCDQCKGEGQWVRCFAHVLKLIVQGILSLFRTQKKKKASNSKTTSARDGSSASESGTNNAIEQIRLFNCERDSVSGDEESSSSELGASDDPEDLESLNLEDIIHASKEDEGDHYTTLGCKESLTKFRVIAKKLRYSPNSKTKFIEICRNKGCPTPHTVERDVCTQWNFTYIQLRSIIRCKDAILEWQCHKQHGVLHGYSLNQSDFHDLAEDLTVVLNLFYETTLQISIAGVELLFGE</sequence>
<feature type="compositionally biased region" description="Polar residues" evidence="6">
    <location>
        <begin position="55"/>
        <end position="65"/>
    </location>
</feature>
<evidence type="ECO:0000313" key="7">
    <source>
        <dbReference type="EMBL" id="KNF04800.1"/>
    </source>
</evidence>
<accession>A0A0L0W0I1</accession>
<reference evidence="8" key="1">
    <citation type="submission" date="2014-03" db="EMBL/GenBank/DDBJ databases">
        <title>The Genome Sequence of Puccinia striiformis f. sp. tritici PST-78.</title>
        <authorList>
            <consortium name="The Broad Institute Genome Sequencing Platform"/>
            <person name="Cuomo C."/>
            <person name="Hulbert S."/>
            <person name="Chen X."/>
            <person name="Walker B."/>
            <person name="Young S.K."/>
            <person name="Zeng Q."/>
            <person name="Gargeya S."/>
            <person name="Fitzgerald M."/>
            <person name="Haas B."/>
            <person name="Abouelleil A."/>
            <person name="Alvarado L."/>
            <person name="Arachchi H.M."/>
            <person name="Berlin A.M."/>
            <person name="Chapman S.B."/>
            <person name="Goldberg J."/>
            <person name="Griggs A."/>
            <person name="Gujja S."/>
            <person name="Hansen M."/>
            <person name="Howarth C."/>
            <person name="Imamovic A."/>
            <person name="Larimer J."/>
            <person name="McCowan C."/>
            <person name="Montmayeur A."/>
            <person name="Murphy C."/>
            <person name="Neiman D."/>
            <person name="Pearson M."/>
            <person name="Priest M."/>
            <person name="Roberts A."/>
            <person name="Saif S."/>
            <person name="Shea T."/>
            <person name="Sisk P."/>
            <person name="Sykes S."/>
            <person name="Wortman J."/>
            <person name="Nusbaum C."/>
            <person name="Birren B."/>
        </authorList>
    </citation>
    <scope>NUCLEOTIDE SEQUENCE [LARGE SCALE GENOMIC DNA]</scope>
    <source>
        <strain evidence="8">race PST-78</strain>
    </source>
</reference>
<dbReference type="PANTHER" id="PTHR46481:SF10">
    <property type="entry name" value="ZINC FINGER BED DOMAIN-CONTAINING PROTEIN 39"/>
    <property type="match status" value="1"/>
</dbReference>
<dbReference type="SUPFAM" id="SSF53098">
    <property type="entry name" value="Ribonuclease H-like"/>
    <property type="match status" value="1"/>
</dbReference>